<accession>A0A0B2VXI4</accession>
<gene>
    <name evidence="2" type="ORF">Tcan_08165</name>
</gene>
<keyword evidence="3" id="KW-1185">Reference proteome</keyword>
<proteinExistence type="predicted"/>
<dbReference type="EMBL" id="JPKZ01000649">
    <property type="protein sequence ID" value="KHN86057.1"/>
    <property type="molecule type" value="Genomic_DNA"/>
</dbReference>
<name>A0A0B2VXI4_TOXCA</name>
<sequence>MRSPFFSRQVGVLHSSIECKNTNILFTATHGTCSQLQPKIYTSTPFTATHGTVQSCSQRYTQIPHSRLHKAHVQSWSRRCKQTPTHGIPTNRCHSPSKDQPMIRPSFKGPTDDPPLVQRTDRHPPL</sequence>
<evidence type="ECO:0000313" key="3">
    <source>
        <dbReference type="Proteomes" id="UP000031036"/>
    </source>
</evidence>
<feature type="compositionally biased region" description="Polar residues" evidence="1">
    <location>
        <begin position="75"/>
        <end position="85"/>
    </location>
</feature>
<comment type="caution">
    <text evidence="2">The sequence shown here is derived from an EMBL/GenBank/DDBJ whole genome shotgun (WGS) entry which is preliminary data.</text>
</comment>
<evidence type="ECO:0000256" key="1">
    <source>
        <dbReference type="SAM" id="MobiDB-lite"/>
    </source>
</evidence>
<dbReference type="AlphaFoldDB" id="A0A0B2VXI4"/>
<feature type="region of interest" description="Disordered" evidence="1">
    <location>
        <begin position="75"/>
        <end position="126"/>
    </location>
</feature>
<evidence type="ECO:0000313" key="2">
    <source>
        <dbReference type="EMBL" id="KHN86057.1"/>
    </source>
</evidence>
<reference evidence="2 3" key="1">
    <citation type="submission" date="2014-11" db="EMBL/GenBank/DDBJ databases">
        <title>Genetic blueprint of the zoonotic pathogen Toxocara canis.</title>
        <authorList>
            <person name="Zhu X.-Q."/>
            <person name="Korhonen P.K."/>
            <person name="Cai H."/>
            <person name="Young N.D."/>
            <person name="Nejsum P."/>
            <person name="von Samson-Himmelstjerna G."/>
            <person name="Boag P.R."/>
            <person name="Tan P."/>
            <person name="Li Q."/>
            <person name="Min J."/>
            <person name="Yang Y."/>
            <person name="Wang X."/>
            <person name="Fang X."/>
            <person name="Hall R.S."/>
            <person name="Hofmann A."/>
            <person name="Sternberg P.W."/>
            <person name="Jex A.R."/>
            <person name="Gasser R.B."/>
        </authorList>
    </citation>
    <scope>NUCLEOTIDE SEQUENCE [LARGE SCALE GENOMIC DNA]</scope>
    <source>
        <strain evidence="2">PN_DK_2014</strain>
    </source>
</reference>
<protein>
    <submittedName>
        <fullName evidence="2">Uncharacterized protein</fullName>
    </submittedName>
</protein>
<dbReference type="Proteomes" id="UP000031036">
    <property type="component" value="Unassembled WGS sequence"/>
</dbReference>
<organism evidence="2 3">
    <name type="scientific">Toxocara canis</name>
    <name type="common">Canine roundworm</name>
    <dbReference type="NCBI Taxonomy" id="6265"/>
    <lineage>
        <taxon>Eukaryota</taxon>
        <taxon>Metazoa</taxon>
        <taxon>Ecdysozoa</taxon>
        <taxon>Nematoda</taxon>
        <taxon>Chromadorea</taxon>
        <taxon>Rhabditida</taxon>
        <taxon>Spirurina</taxon>
        <taxon>Ascaridomorpha</taxon>
        <taxon>Ascaridoidea</taxon>
        <taxon>Toxocaridae</taxon>
        <taxon>Toxocara</taxon>
    </lineage>
</organism>